<reference evidence="11" key="2">
    <citation type="submission" date="2025-08" db="UniProtKB">
        <authorList>
            <consortium name="Ensembl"/>
        </authorList>
    </citation>
    <scope>IDENTIFICATION</scope>
</reference>
<evidence type="ECO:0000313" key="11">
    <source>
        <dbReference type="Ensembl" id="ENSSFAP00005038109.1"/>
    </source>
</evidence>
<reference evidence="11" key="3">
    <citation type="submission" date="2025-09" db="UniProtKB">
        <authorList>
            <consortium name="Ensembl"/>
        </authorList>
    </citation>
    <scope>IDENTIFICATION</scope>
</reference>
<feature type="region of interest" description="Disordered" evidence="8">
    <location>
        <begin position="1"/>
        <end position="68"/>
    </location>
</feature>
<feature type="compositionally biased region" description="Basic residues" evidence="8">
    <location>
        <begin position="12"/>
        <end position="24"/>
    </location>
</feature>
<dbReference type="Ensembl" id="ENSSFAT00005039526.1">
    <property type="protein sequence ID" value="ENSSFAP00005038109.1"/>
    <property type="gene ID" value="ENSSFAG00005019131.1"/>
</dbReference>
<dbReference type="FunFam" id="3.30.160.60:FF:000082">
    <property type="entry name" value="Putative zinc finger E-box-binding homeobox 2"/>
    <property type="match status" value="1"/>
</dbReference>
<dbReference type="SMART" id="SM00355">
    <property type="entry name" value="ZnF_C2H2"/>
    <property type="match status" value="3"/>
</dbReference>
<dbReference type="Pfam" id="PF05605">
    <property type="entry name" value="zf-Di19"/>
    <property type="match status" value="1"/>
</dbReference>
<dbReference type="PANTHER" id="PTHR16515">
    <property type="entry name" value="PR DOMAIN ZINC FINGER PROTEIN"/>
    <property type="match status" value="1"/>
</dbReference>
<organism evidence="11 12">
    <name type="scientific">Salarias fasciatus</name>
    <name type="common">Jewelled blenny</name>
    <name type="synonym">Blennius fasciatus</name>
    <dbReference type="NCBI Taxonomy" id="181472"/>
    <lineage>
        <taxon>Eukaryota</taxon>
        <taxon>Metazoa</taxon>
        <taxon>Chordata</taxon>
        <taxon>Craniata</taxon>
        <taxon>Vertebrata</taxon>
        <taxon>Euteleostomi</taxon>
        <taxon>Actinopterygii</taxon>
        <taxon>Neopterygii</taxon>
        <taxon>Teleostei</taxon>
        <taxon>Neoteleostei</taxon>
        <taxon>Acanthomorphata</taxon>
        <taxon>Ovalentaria</taxon>
        <taxon>Blenniimorphae</taxon>
        <taxon>Blenniiformes</taxon>
        <taxon>Blennioidei</taxon>
        <taxon>Blenniidae</taxon>
        <taxon>Salariinae</taxon>
        <taxon>Salarias</taxon>
    </lineage>
</organism>
<dbReference type="InterPro" id="IPR008598">
    <property type="entry name" value="Di19_Zn-bd"/>
</dbReference>
<proteinExistence type="predicted"/>
<dbReference type="PANTHER" id="PTHR16515:SF49">
    <property type="entry name" value="GASTRULA ZINC FINGER PROTEIN XLCGF49.1-LIKE-RELATED"/>
    <property type="match status" value="1"/>
</dbReference>
<feature type="domain" description="C2H2-type" evidence="10">
    <location>
        <begin position="135"/>
        <end position="162"/>
    </location>
</feature>
<feature type="domain" description="C2H2-type" evidence="10">
    <location>
        <begin position="175"/>
        <end position="202"/>
    </location>
</feature>
<comment type="subcellular location">
    <subcellularLocation>
        <location evidence="1">Nucleus</location>
    </subcellularLocation>
</comment>
<dbReference type="Gene3D" id="3.30.160.60">
    <property type="entry name" value="Classic Zinc Finger"/>
    <property type="match status" value="2"/>
</dbReference>
<dbReference type="PROSITE" id="PS00028">
    <property type="entry name" value="ZINC_FINGER_C2H2_1"/>
    <property type="match status" value="3"/>
</dbReference>
<keyword evidence="12" id="KW-1185">Reference proteome</keyword>
<dbReference type="PROSITE" id="PS50157">
    <property type="entry name" value="ZINC_FINGER_C2H2_2"/>
    <property type="match status" value="3"/>
</dbReference>
<dbReference type="InterPro" id="IPR050331">
    <property type="entry name" value="Zinc_finger"/>
</dbReference>
<keyword evidence="6" id="KW-0539">Nucleus</keyword>
<dbReference type="GO" id="GO:0005634">
    <property type="term" value="C:nucleus"/>
    <property type="evidence" value="ECO:0007669"/>
    <property type="project" value="UniProtKB-SubCell"/>
</dbReference>
<evidence type="ECO:0000256" key="5">
    <source>
        <dbReference type="ARBA" id="ARBA00022833"/>
    </source>
</evidence>
<dbReference type="AlphaFoldDB" id="A0A672IAA5"/>
<evidence type="ECO:0000256" key="7">
    <source>
        <dbReference type="PROSITE-ProRule" id="PRU00042"/>
    </source>
</evidence>
<sequence>MKQETMAEGPRSKRRKQANPRRKNVLIYGSVVEETSDSDKEEQLLSEETDLVHGGGGGGGGQGEDEDKQLSRLSGCVVVMVMMMLMMVVLPDMAAGVLDDFPQMLTCPYCQRGYKRLSSLKEHIMYRHQKNEGSFSCTFCSHTFTNRVQLERHMTRHQPPNHQLLLSDPAGNRKFKCNECGKAFKYKHHLKEHLRIHSGESWSFYFLCLSQFWG</sequence>
<evidence type="ECO:0000256" key="2">
    <source>
        <dbReference type="ARBA" id="ARBA00022723"/>
    </source>
</evidence>
<keyword evidence="3" id="KW-0677">Repeat</keyword>
<evidence type="ECO:0000256" key="1">
    <source>
        <dbReference type="ARBA" id="ARBA00004123"/>
    </source>
</evidence>
<evidence type="ECO:0000256" key="8">
    <source>
        <dbReference type="SAM" id="MobiDB-lite"/>
    </source>
</evidence>
<keyword evidence="4 7" id="KW-0863">Zinc-finger</keyword>
<dbReference type="GO" id="GO:0010468">
    <property type="term" value="P:regulation of gene expression"/>
    <property type="evidence" value="ECO:0007669"/>
    <property type="project" value="TreeGrafter"/>
</dbReference>
<dbReference type="InterPro" id="IPR013087">
    <property type="entry name" value="Znf_C2H2_type"/>
</dbReference>
<gene>
    <name evidence="11" type="primary">LOC115403324</name>
</gene>
<dbReference type="GO" id="GO:0008270">
    <property type="term" value="F:zinc ion binding"/>
    <property type="evidence" value="ECO:0007669"/>
    <property type="project" value="UniProtKB-KW"/>
</dbReference>
<accession>A0A672IAA5</accession>
<evidence type="ECO:0000313" key="12">
    <source>
        <dbReference type="Proteomes" id="UP000472267"/>
    </source>
</evidence>
<protein>
    <submittedName>
        <fullName evidence="11">Zinc finger E-box-binding homeobox 2-like</fullName>
    </submittedName>
</protein>
<name>A0A672IAA5_SALFA</name>
<reference evidence="11" key="1">
    <citation type="submission" date="2019-06" db="EMBL/GenBank/DDBJ databases">
        <authorList>
            <consortium name="Wellcome Sanger Institute Data Sharing"/>
        </authorList>
    </citation>
    <scope>NUCLEOTIDE SEQUENCE [LARGE SCALE GENOMIC DNA]</scope>
</reference>
<keyword evidence="9" id="KW-0472">Membrane</keyword>
<evidence type="ECO:0000256" key="3">
    <source>
        <dbReference type="ARBA" id="ARBA00022737"/>
    </source>
</evidence>
<dbReference type="InterPro" id="IPR036236">
    <property type="entry name" value="Znf_C2H2_sf"/>
</dbReference>
<evidence type="ECO:0000256" key="4">
    <source>
        <dbReference type="ARBA" id="ARBA00022771"/>
    </source>
</evidence>
<dbReference type="SUPFAM" id="SSF57667">
    <property type="entry name" value="beta-beta-alpha zinc fingers"/>
    <property type="match status" value="2"/>
</dbReference>
<keyword evidence="9" id="KW-0812">Transmembrane</keyword>
<feature type="transmembrane region" description="Helical" evidence="9">
    <location>
        <begin position="77"/>
        <end position="98"/>
    </location>
</feature>
<feature type="compositionally biased region" description="Gly residues" evidence="8">
    <location>
        <begin position="53"/>
        <end position="62"/>
    </location>
</feature>
<keyword evidence="9" id="KW-1133">Transmembrane helix</keyword>
<evidence type="ECO:0000259" key="10">
    <source>
        <dbReference type="PROSITE" id="PS50157"/>
    </source>
</evidence>
<keyword evidence="5" id="KW-0862">Zinc</keyword>
<keyword evidence="2" id="KW-0479">Metal-binding</keyword>
<evidence type="ECO:0000256" key="6">
    <source>
        <dbReference type="ARBA" id="ARBA00023242"/>
    </source>
</evidence>
<dbReference type="Pfam" id="PF00096">
    <property type="entry name" value="zf-C2H2"/>
    <property type="match status" value="1"/>
</dbReference>
<evidence type="ECO:0000256" key="9">
    <source>
        <dbReference type="SAM" id="Phobius"/>
    </source>
</evidence>
<dbReference type="Proteomes" id="UP000472267">
    <property type="component" value="Chromosome 16"/>
</dbReference>
<feature type="domain" description="C2H2-type" evidence="10">
    <location>
        <begin position="105"/>
        <end position="133"/>
    </location>
</feature>